<organism evidence="1 2">
    <name type="scientific">Agromyces allii</name>
    <dbReference type="NCBI Taxonomy" id="393607"/>
    <lineage>
        <taxon>Bacteria</taxon>
        <taxon>Bacillati</taxon>
        <taxon>Actinomycetota</taxon>
        <taxon>Actinomycetes</taxon>
        <taxon>Micrococcales</taxon>
        <taxon>Microbacteriaceae</taxon>
        <taxon>Agromyces</taxon>
    </lineage>
</organism>
<gene>
    <name evidence="1" type="ORF">GCM10009717_38010</name>
</gene>
<evidence type="ECO:0000313" key="1">
    <source>
        <dbReference type="EMBL" id="GAA1967424.1"/>
    </source>
</evidence>
<reference evidence="1 2" key="1">
    <citation type="journal article" date="2019" name="Int. J. Syst. Evol. Microbiol.">
        <title>The Global Catalogue of Microorganisms (GCM) 10K type strain sequencing project: providing services to taxonomists for standard genome sequencing and annotation.</title>
        <authorList>
            <consortium name="The Broad Institute Genomics Platform"/>
            <consortium name="The Broad Institute Genome Sequencing Center for Infectious Disease"/>
            <person name="Wu L."/>
            <person name="Ma J."/>
        </authorList>
    </citation>
    <scope>NUCLEOTIDE SEQUENCE [LARGE SCALE GENOMIC DNA]</scope>
    <source>
        <strain evidence="1 2">JCM 13584</strain>
    </source>
</reference>
<dbReference type="RefSeq" id="WP_157416819.1">
    <property type="nucleotide sequence ID" value="NZ_WBIN01000021.1"/>
</dbReference>
<dbReference type="Proteomes" id="UP001499954">
    <property type="component" value="Unassembled WGS sequence"/>
</dbReference>
<proteinExistence type="predicted"/>
<protein>
    <recommendedName>
        <fullName evidence="3">RiboL-PSP-HEPN domain-containing protein</fullName>
    </recommendedName>
</protein>
<accession>A0ABN2RDU0</accession>
<dbReference type="EMBL" id="BAAAMK010000011">
    <property type="protein sequence ID" value="GAA1967424.1"/>
    <property type="molecule type" value="Genomic_DNA"/>
</dbReference>
<evidence type="ECO:0008006" key="3">
    <source>
        <dbReference type="Google" id="ProtNLM"/>
    </source>
</evidence>
<comment type="caution">
    <text evidence="1">The sequence shown here is derived from an EMBL/GenBank/DDBJ whole genome shotgun (WGS) entry which is preliminary data.</text>
</comment>
<name>A0ABN2RDU0_9MICO</name>
<sequence length="161" mass="18572">MEISIDSLPSGLPAADRARYFDLVRVARKHLDPLIDTRNSLAHGEWSTALTRKADGINHARTRELESISLYRVTILANLLEHYWKCFFDALVTYQAFERDFPTHHRRMMHAARRLESSNEQLWLSNLRKRFVDGRSGSRGLSDPPEAPALLMRRITGSNRT</sequence>
<evidence type="ECO:0000313" key="2">
    <source>
        <dbReference type="Proteomes" id="UP001499954"/>
    </source>
</evidence>
<keyword evidence="2" id="KW-1185">Reference proteome</keyword>